<dbReference type="EMBL" id="HE774682">
    <property type="protein sequence ID" value="CCG53190.1"/>
    <property type="molecule type" value="Genomic_DNA"/>
</dbReference>
<name>H8XPB6_FLAIG</name>
<evidence type="ECO:0000313" key="4">
    <source>
        <dbReference type="EMBL" id="CCG53190.1"/>
    </source>
</evidence>
<dbReference type="Pfam" id="PF23525">
    <property type="entry name" value="Methyltransf_36"/>
    <property type="match status" value="1"/>
</dbReference>
<dbReference type="InterPro" id="IPR056395">
    <property type="entry name" value="WH_AprA"/>
</dbReference>
<dbReference type="PATRIC" id="fig|1094466.5.peg.1207"/>
<dbReference type="InterPro" id="IPR056393">
    <property type="entry name" value="AprA-like_MT2"/>
</dbReference>
<sequence length="544" mass="62351">MIMFFIKFEKIYAQMEEYYRQLLFRHLDGIVCIPILGCLQENGIIDYIKLNENFTLHEVAQFKKSNVGYLHVALRCLASQGILKYQSGENPDAIVFKHSEKTLPFLSLVTLIQPVYARFKKSDFFTSVHWNSSHKEEVQFLFSEYRNIQNQLKKEISSYAEDLRLMLEGFFVGPIIVGLGMTGMFHNYFMESSFTAEEFHKEPQLFETILEFLSQLGWFSEKNKHYQFTDLGLSFAKKATAYGVTVSYLPMFQSLDKLLFGNATEVKEYTLLETEKHVNREMNVWGSGGAHSTYFKAIDSVILSIFNQPLDQQPKGILDMGCGNGAFLIHLYTVIERFTLRGKHLQDYPLFLVGVDYNTAALKVTRSNLISADIWAKVIWGDISDPSQLAQDLLENYAIELGDLLNVRTFLDHNRIWEEVVTTSEVKYGLSSGAYASKGQFLSSEIVQENLKQHFLKWKPYIEKNGLLLIELHTVNPNLVANHLGKTAATAYDATHGFSDQYIVEIDNFIDVLNRIGLCSQSEYFKKYPNTDLATVSLHVIKSR</sequence>
<dbReference type="eggNOG" id="COG0286">
    <property type="taxonomic scope" value="Bacteria"/>
</dbReference>
<accession>H8XPB6</accession>
<dbReference type="HOGENOM" id="CLU_459148_0_0_10"/>
<evidence type="ECO:0000259" key="2">
    <source>
        <dbReference type="Pfam" id="PF23526"/>
    </source>
</evidence>
<dbReference type="AlphaFoldDB" id="H8XPB6"/>
<feature type="domain" description="AprA-like MT2-like" evidence="1">
    <location>
        <begin position="275"/>
        <end position="539"/>
    </location>
</feature>
<proteinExistence type="predicted"/>
<feature type="domain" description="AprA winged helix" evidence="3">
    <location>
        <begin position="168"/>
        <end position="262"/>
    </location>
</feature>
<evidence type="ECO:0000313" key="5">
    <source>
        <dbReference type="Proteomes" id="UP000007599"/>
    </source>
</evidence>
<organism evidence="4 5">
    <name type="scientific">Flavobacterium indicum (strain DSM 17447 / CIP 109464 / GPTSA100-9)</name>
    <dbReference type="NCBI Taxonomy" id="1094466"/>
    <lineage>
        <taxon>Bacteria</taxon>
        <taxon>Pseudomonadati</taxon>
        <taxon>Bacteroidota</taxon>
        <taxon>Flavobacteriia</taxon>
        <taxon>Flavobacteriales</taxon>
        <taxon>Flavobacteriaceae</taxon>
        <taxon>Flavobacterium</taxon>
    </lineage>
</organism>
<reference evidence="4 5" key="1">
    <citation type="journal article" date="2012" name="J. Bacteriol.">
        <title>Complete Genome Sequence of Flavobacterium indicum GPSTA100-9T, Isolated from Warm Spring Water.</title>
        <authorList>
            <person name="Barbier P."/>
            <person name="Houel A."/>
            <person name="Loux V."/>
            <person name="Poulain J."/>
            <person name="Bernardet J.F."/>
            <person name="Touchon M."/>
            <person name="Duchaud E."/>
        </authorList>
    </citation>
    <scope>NUCLEOTIDE SEQUENCE [LARGE SCALE GENOMIC DNA]</scope>
    <source>
        <strain evidence="5">DSM 17447 / CIP 109464 / GPTSA100-9</strain>
    </source>
</reference>
<dbReference type="Pfam" id="PF23526">
    <property type="entry name" value="AprA_N"/>
    <property type="match status" value="1"/>
</dbReference>
<feature type="domain" description="AprA-like N-terminal" evidence="2">
    <location>
        <begin position="19"/>
        <end position="85"/>
    </location>
</feature>
<evidence type="ECO:0000259" key="3">
    <source>
        <dbReference type="Pfam" id="PF23589"/>
    </source>
</evidence>
<dbReference type="SUPFAM" id="SSF53335">
    <property type="entry name" value="S-adenosyl-L-methionine-dependent methyltransferases"/>
    <property type="match status" value="1"/>
</dbReference>
<evidence type="ECO:0008006" key="6">
    <source>
        <dbReference type="Google" id="ProtNLM"/>
    </source>
</evidence>
<gene>
    <name evidence="4" type="ordered locus">KQS_06135</name>
</gene>
<dbReference type="InterPro" id="IPR056394">
    <property type="entry name" value="AprA-like_N"/>
</dbReference>
<keyword evidence="5" id="KW-1185">Reference proteome</keyword>
<evidence type="ECO:0000259" key="1">
    <source>
        <dbReference type="Pfam" id="PF23525"/>
    </source>
</evidence>
<reference evidence="5" key="2">
    <citation type="submission" date="2012-03" db="EMBL/GenBank/DDBJ databases">
        <title>Complete genome sequence of Flavobacterium indicum GPTSA100-9T, isolated from warm spring water.</title>
        <authorList>
            <person name="Barbier P."/>
            <person name="Houel A."/>
            <person name="Loux V."/>
            <person name="Poulain J."/>
            <person name="Bernardet J.-F."/>
            <person name="Touchon M."/>
            <person name="Duchaud E."/>
        </authorList>
    </citation>
    <scope>NUCLEOTIDE SEQUENCE [LARGE SCALE GENOMIC DNA]</scope>
    <source>
        <strain evidence="5">DSM 17447 / CIP 109464 / GPTSA100-9</strain>
    </source>
</reference>
<dbReference type="KEGG" id="fin:KQS_06135"/>
<dbReference type="InterPro" id="IPR029063">
    <property type="entry name" value="SAM-dependent_MTases_sf"/>
</dbReference>
<dbReference type="Proteomes" id="UP000007599">
    <property type="component" value="Chromosome I"/>
</dbReference>
<dbReference type="Gene3D" id="3.40.50.150">
    <property type="entry name" value="Vaccinia Virus protein VP39"/>
    <property type="match status" value="1"/>
</dbReference>
<protein>
    <recommendedName>
        <fullName evidence="6">Polyketide synthase</fullName>
    </recommendedName>
</protein>
<dbReference type="Pfam" id="PF23589">
    <property type="entry name" value="WHD_AprA"/>
    <property type="match status" value="1"/>
</dbReference>
<dbReference type="STRING" id="1094466.KQS_06135"/>